<sequence length="151" mass="16619">MRTIEMGNPVYEYTVNITDIQEYGVSFEELMTGKIQLSSEGARFDVHFSGKASGPKLSGTVTGVDYLHIRADGRFQLDMHAEIITQDGSKTSLKADGIAIPRKDSSISDLRENVTLFTSSKDFTWVNTIRVWGVGTVDLATKAIYIAGYSV</sequence>
<dbReference type="RefSeq" id="WP_150414279.1">
    <property type="nucleotide sequence ID" value="NZ_VYQF01000001.1"/>
</dbReference>
<evidence type="ECO:0000313" key="2">
    <source>
        <dbReference type="Proteomes" id="UP000326903"/>
    </source>
</evidence>
<dbReference type="AlphaFoldDB" id="A0A5J5IM91"/>
<comment type="caution">
    <text evidence="1">The sequence shown here is derived from an EMBL/GenBank/DDBJ whole genome shotgun (WGS) entry which is preliminary data.</text>
</comment>
<proteinExistence type="predicted"/>
<accession>A0A5J5IM91</accession>
<dbReference type="EMBL" id="VYQF01000001">
    <property type="protein sequence ID" value="KAA9042150.1"/>
    <property type="molecule type" value="Genomic_DNA"/>
</dbReference>
<organism evidence="1 2">
    <name type="scientific">Ginsengibacter hankyongi</name>
    <dbReference type="NCBI Taxonomy" id="2607284"/>
    <lineage>
        <taxon>Bacteria</taxon>
        <taxon>Pseudomonadati</taxon>
        <taxon>Bacteroidota</taxon>
        <taxon>Chitinophagia</taxon>
        <taxon>Chitinophagales</taxon>
        <taxon>Chitinophagaceae</taxon>
        <taxon>Ginsengibacter</taxon>
    </lineage>
</organism>
<name>A0A5J5IM91_9BACT</name>
<reference evidence="1 2" key="1">
    <citation type="submission" date="2019-09" db="EMBL/GenBank/DDBJ databases">
        <title>Draft genome sequence of Ginsengibacter sp. BR5-29.</title>
        <authorList>
            <person name="Im W.-T."/>
        </authorList>
    </citation>
    <scope>NUCLEOTIDE SEQUENCE [LARGE SCALE GENOMIC DNA]</scope>
    <source>
        <strain evidence="1 2">BR5-29</strain>
    </source>
</reference>
<evidence type="ECO:0000313" key="1">
    <source>
        <dbReference type="EMBL" id="KAA9042150.1"/>
    </source>
</evidence>
<protein>
    <submittedName>
        <fullName evidence="1">DUF3237 domain-containing protein</fullName>
    </submittedName>
</protein>
<keyword evidence="2" id="KW-1185">Reference proteome</keyword>
<dbReference type="Gene3D" id="2.40.160.20">
    <property type="match status" value="1"/>
</dbReference>
<gene>
    <name evidence="1" type="ORF">FW778_09075</name>
</gene>
<dbReference type="Pfam" id="PF11578">
    <property type="entry name" value="DUF3237"/>
    <property type="match status" value="1"/>
</dbReference>
<dbReference type="Proteomes" id="UP000326903">
    <property type="component" value="Unassembled WGS sequence"/>
</dbReference>